<dbReference type="SMART" id="SM00897">
    <property type="entry name" value="FIST"/>
    <property type="match status" value="1"/>
</dbReference>
<evidence type="ECO:0000259" key="7">
    <source>
        <dbReference type="SMART" id="SM01204"/>
    </source>
</evidence>
<evidence type="ECO:0000256" key="5">
    <source>
        <dbReference type="ARBA" id="ARBA00023136"/>
    </source>
</evidence>
<dbReference type="InterPro" id="IPR016741">
    <property type="entry name" value="UCP018953"/>
</dbReference>
<reference evidence="8" key="1">
    <citation type="submission" date="2018-06" db="EMBL/GenBank/DDBJ databases">
        <authorList>
            <person name="Zhirakovskaya E."/>
        </authorList>
    </citation>
    <scope>NUCLEOTIDE SEQUENCE</scope>
</reference>
<dbReference type="SMART" id="SM01204">
    <property type="entry name" value="FIST_C"/>
    <property type="match status" value="1"/>
</dbReference>
<organism evidence="8">
    <name type="scientific">hydrothermal vent metagenome</name>
    <dbReference type="NCBI Taxonomy" id="652676"/>
    <lineage>
        <taxon>unclassified sequences</taxon>
        <taxon>metagenomes</taxon>
        <taxon>ecological metagenomes</taxon>
    </lineage>
</organism>
<dbReference type="Pfam" id="PF08495">
    <property type="entry name" value="FIST"/>
    <property type="match status" value="1"/>
</dbReference>
<feature type="domain" description="FIST C-domain" evidence="7">
    <location>
        <begin position="219"/>
        <end position="359"/>
    </location>
</feature>
<dbReference type="InterPro" id="IPR013702">
    <property type="entry name" value="FIST_domain_N"/>
</dbReference>
<evidence type="ECO:0000256" key="1">
    <source>
        <dbReference type="ARBA" id="ARBA00004651"/>
    </source>
</evidence>
<evidence type="ECO:0008006" key="9">
    <source>
        <dbReference type="Google" id="ProtNLM"/>
    </source>
</evidence>
<feature type="domain" description="FIST" evidence="6">
    <location>
        <begin position="31"/>
        <end position="218"/>
    </location>
</feature>
<name>A0A3B0YEL3_9ZZZZ</name>
<dbReference type="Pfam" id="PF10442">
    <property type="entry name" value="FIST_C"/>
    <property type="match status" value="1"/>
</dbReference>
<dbReference type="InterPro" id="IPR019494">
    <property type="entry name" value="FIST_C"/>
</dbReference>
<keyword evidence="3" id="KW-0812">Transmembrane</keyword>
<evidence type="ECO:0000256" key="3">
    <source>
        <dbReference type="ARBA" id="ARBA00022692"/>
    </source>
</evidence>
<comment type="subcellular location">
    <subcellularLocation>
        <location evidence="1">Cell membrane</location>
        <topology evidence="1">Multi-pass membrane protein</topology>
    </subcellularLocation>
</comment>
<evidence type="ECO:0000256" key="2">
    <source>
        <dbReference type="ARBA" id="ARBA00022475"/>
    </source>
</evidence>
<sequence length="373" mass="41013">MKKYLLAHSTNASSEKLVDECIKQLGDIPPEATFGFLYLSDLLLDKAEYILDQLKQRTGINHWVGSVGAALIASELEYYDQKAMVLMIADFNEADFKILPNITSAASSLPNELINWCSANDFNVGLIHGDPQNPDVQPLIHKLGEDIPGAFLVGGISSSGSHTLQFADKVLHGGISGVLFSQHIPVLSNLSQGCTPIGPRHRVTDGEKNIIYTLNNKPALDVLTDDTGEVIARDWERASDYIFAGLVNKNSDTEDYTIRQLIGVDPDNKLIAVADYIEPDQEIIFCRRDGNSALEDMRRMLLQLKSRLNSPIKGGIYISCMGRGREQFGANSEEVRLIHSVLGDFPLAGFFANGEIHKSLLYGFTGVLTLFVT</sequence>
<dbReference type="PANTHER" id="PTHR14939:SF5">
    <property type="entry name" value="F-BOX ONLY PROTEIN 22"/>
    <property type="match status" value="1"/>
</dbReference>
<keyword evidence="4" id="KW-1133">Transmembrane helix</keyword>
<gene>
    <name evidence="8" type="ORF">MNBD_GAMMA08-3115</name>
</gene>
<protein>
    <recommendedName>
        <fullName evidence="9">Histidine kinase</fullName>
    </recommendedName>
</protein>
<accession>A0A3B0YEL3</accession>
<dbReference type="GO" id="GO:0005886">
    <property type="term" value="C:plasma membrane"/>
    <property type="evidence" value="ECO:0007669"/>
    <property type="project" value="UniProtKB-SubCell"/>
</dbReference>
<evidence type="ECO:0000256" key="4">
    <source>
        <dbReference type="ARBA" id="ARBA00022989"/>
    </source>
</evidence>
<dbReference type="EMBL" id="UOFH01000376">
    <property type="protein sequence ID" value="VAW67214.1"/>
    <property type="molecule type" value="Genomic_DNA"/>
</dbReference>
<keyword evidence="5" id="KW-0472">Membrane</keyword>
<dbReference type="AlphaFoldDB" id="A0A3B0YEL3"/>
<dbReference type="PIRSF" id="PIRSF018953">
    <property type="entry name" value="UCP018953"/>
    <property type="match status" value="1"/>
</dbReference>
<keyword evidence="2" id="KW-1003">Cell membrane</keyword>
<evidence type="ECO:0000259" key="6">
    <source>
        <dbReference type="SMART" id="SM00897"/>
    </source>
</evidence>
<evidence type="ECO:0000313" key="8">
    <source>
        <dbReference type="EMBL" id="VAW67214.1"/>
    </source>
</evidence>
<dbReference type="PANTHER" id="PTHR14939">
    <property type="entry name" value="F-BOX ONLY PROTEIN 22"/>
    <property type="match status" value="1"/>
</dbReference>
<proteinExistence type="predicted"/>